<reference evidence="4 5" key="1">
    <citation type="submission" date="2023-04" db="EMBL/GenBank/DDBJ databases">
        <title>Spirochaete genome identified in red abalone sample constitutes a novel genus.</title>
        <authorList>
            <person name="Sharma S.P."/>
            <person name="Purcell C.M."/>
            <person name="Hyde J.R."/>
            <person name="Severin A.J."/>
        </authorList>
    </citation>
    <scope>NUCLEOTIDE SEQUENCE [LARGE SCALE GENOMIC DNA]</scope>
    <source>
        <strain evidence="4 5">SP-2023</strain>
    </source>
</reference>
<dbReference type="InterPro" id="IPR042122">
    <property type="entry name" value="Ser_AcTrfase_N_sf"/>
</dbReference>
<dbReference type="Gene3D" id="1.10.3130.10">
    <property type="entry name" value="serine acetyltransferase, domain 1"/>
    <property type="match status" value="1"/>
</dbReference>
<keyword evidence="5" id="KW-1185">Reference proteome</keyword>
<keyword evidence="2" id="KW-0808">Transferase</keyword>
<proteinExistence type="predicted"/>
<evidence type="ECO:0000256" key="3">
    <source>
        <dbReference type="ARBA" id="ARBA00023315"/>
    </source>
</evidence>
<dbReference type="InterPro" id="IPR011004">
    <property type="entry name" value="Trimer_LpxA-like_sf"/>
</dbReference>
<name>A0ABY8MF85_9SPIO</name>
<evidence type="ECO:0000256" key="1">
    <source>
        <dbReference type="ARBA" id="ARBA00022605"/>
    </source>
</evidence>
<organism evidence="4 5">
    <name type="scientific">Candidatus Haliotispira prima</name>
    <dbReference type="NCBI Taxonomy" id="3034016"/>
    <lineage>
        <taxon>Bacteria</taxon>
        <taxon>Pseudomonadati</taxon>
        <taxon>Spirochaetota</taxon>
        <taxon>Spirochaetia</taxon>
        <taxon>Spirochaetales</taxon>
        <taxon>Spirochaetaceae</taxon>
        <taxon>Candidatus Haliotispira</taxon>
    </lineage>
</organism>
<protein>
    <recommendedName>
        <fullName evidence="6">Serine O-acetyltransferase</fullName>
    </recommendedName>
</protein>
<dbReference type="PANTHER" id="PTHR42811">
    <property type="entry name" value="SERINE ACETYLTRANSFERASE"/>
    <property type="match status" value="1"/>
</dbReference>
<dbReference type="Gene3D" id="2.160.10.10">
    <property type="entry name" value="Hexapeptide repeat proteins"/>
    <property type="match status" value="1"/>
</dbReference>
<evidence type="ECO:0000313" key="5">
    <source>
        <dbReference type="Proteomes" id="UP001228690"/>
    </source>
</evidence>
<dbReference type="EMBL" id="CP123443">
    <property type="protein sequence ID" value="WGK68660.1"/>
    <property type="molecule type" value="Genomic_DNA"/>
</dbReference>
<sequence length="253" mass="27834">MKICNEIQPYQRLRFSIQDVVEHLYSDRLNHGTEVAFDRLCDRFQDFGLTSSKVLREALCGQITQLDQLAGSDVEAAFAHDPAAQSREEIELGYPGFWALQIHRVAHIIRQAQDQLCARLLSEYAHSKTAIDIHPGATIGESFFIDHGSGVVIGETTQIAGGVTLYQGVTLGALLVERSLASQKRHPSIESNVVVYSNASILGGQTVVGHHSVIGGNVFLTYSVAPYSKVQTKAEVLLRQKKRGDHYASDFSI</sequence>
<dbReference type="RefSeq" id="WP_326926846.1">
    <property type="nucleotide sequence ID" value="NZ_CP123443.1"/>
</dbReference>
<keyword evidence="3" id="KW-0012">Acyltransferase</keyword>
<dbReference type="Proteomes" id="UP001228690">
    <property type="component" value="Chromosome"/>
</dbReference>
<dbReference type="SUPFAM" id="SSF51161">
    <property type="entry name" value="Trimeric LpxA-like enzymes"/>
    <property type="match status" value="1"/>
</dbReference>
<dbReference type="CDD" id="cd03354">
    <property type="entry name" value="LbH_SAT"/>
    <property type="match status" value="1"/>
</dbReference>
<dbReference type="InterPro" id="IPR045304">
    <property type="entry name" value="LbH_SAT"/>
</dbReference>
<evidence type="ECO:0008006" key="6">
    <source>
        <dbReference type="Google" id="ProtNLM"/>
    </source>
</evidence>
<gene>
    <name evidence="4" type="ORF">P0082_09240</name>
</gene>
<evidence type="ECO:0000256" key="2">
    <source>
        <dbReference type="ARBA" id="ARBA00022679"/>
    </source>
</evidence>
<evidence type="ECO:0000313" key="4">
    <source>
        <dbReference type="EMBL" id="WGK68660.1"/>
    </source>
</evidence>
<accession>A0ABY8MF85</accession>
<keyword evidence="1" id="KW-0028">Amino-acid biosynthesis</keyword>